<evidence type="ECO:0000313" key="4">
    <source>
        <dbReference type="Proteomes" id="UP000440578"/>
    </source>
</evidence>
<feature type="coiled-coil region" evidence="1">
    <location>
        <begin position="63"/>
        <end position="97"/>
    </location>
</feature>
<proteinExistence type="predicted"/>
<comment type="caution">
    <text evidence="3">The sequence shown here is derived from an EMBL/GenBank/DDBJ whole genome shotgun (WGS) entry which is preliminary data.</text>
</comment>
<keyword evidence="4" id="KW-1185">Reference proteome</keyword>
<sequence length="417" mass="43936">MPAAKRPLASPAEPTEQLSGAAAPAGVELSAGALAAIQRLVNAGIASVIGVFETKFDKMSKRIELLESEAMDREVEMQHTREKLAQQIQVNSELQAQVESIDLNRRLASLIFTCEGFGRRSADEDAEQMIVSLLNERIPALKLTKADIHAAHRLQRDDKIIAKFVKRSVRDYIYDARFHLSPTGDFQGRRAPLFISESLTTKNQQLYNQLLQVRKSSGGTKVASVFSRRGLVFCRTEKNGPNIRVPDEDALRRIIGGANSELPPRGAARTGQVTDARLGRGDRRRGAPDQTFGGRRTTRNGAGSDASVAEGRRSGADGARETSTADRGDVESAQRLVEAGAGRSSGATDGRLGRTAAPELPTAAAAGASTVAAAAEPRPGTVAGPPGTAAADVAAVGAPSVVPAVAPPTPGPSDNSV</sequence>
<evidence type="ECO:0000313" key="3">
    <source>
        <dbReference type="EMBL" id="KAF0288725.1"/>
    </source>
</evidence>
<feature type="compositionally biased region" description="Basic and acidic residues" evidence="2">
    <location>
        <begin position="310"/>
        <end position="332"/>
    </location>
</feature>
<dbReference type="AlphaFoldDB" id="A0A6A4V4Z2"/>
<reference evidence="3 4" key="1">
    <citation type="submission" date="2019-07" db="EMBL/GenBank/DDBJ databases">
        <title>Draft genome assembly of a fouling barnacle, Amphibalanus amphitrite (Darwin, 1854): The first reference genome for Thecostraca.</title>
        <authorList>
            <person name="Kim W."/>
        </authorList>
    </citation>
    <scope>NUCLEOTIDE SEQUENCE [LARGE SCALE GENOMIC DNA]</scope>
    <source>
        <strain evidence="3">SNU_AA5</strain>
        <tissue evidence="3">Soma without cirri and trophi</tissue>
    </source>
</reference>
<organism evidence="3 4">
    <name type="scientific">Amphibalanus amphitrite</name>
    <name type="common">Striped barnacle</name>
    <name type="synonym">Balanus amphitrite</name>
    <dbReference type="NCBI Taxonomy" id="1232801"/>
    <lineage>
        <taxon>Eukaryota</taxon>
        <taxon>Metazoa</taxon>
        <taxon>Ecdysozoa</taxon>
        <taxon>Arthropoda</taxon>
        <taxon>Crustacea</taxon>
        <taxon>Multicrustacea</taxon>
        <taxon>Cirripedia</taxon>
        <taxon>Thoracica</taxon>
        <taxon>Thoracicalcarea</taxon>
        <taxon>Balanomorpha</taxon>
        <taxon>Balanoidea</taxon>
        <taxon>Balanidae</taxon>
        <taxon>Amphibalaninae</taxon>
        <taxon>Amphibalanus</taxon>
    </lineage>
</organism>
<feature type="region of interest" description="Disordered" evidence="2">
    <location>
        <begin position="257"/>
        <end position="387"/>
    </location>
</feature>
<dbReference type="OrthoDB" id="8196581at2759"/>
<accession>A0A6A4V4Z2</accession>
<dbReference type="Proteomes" id="UP000440578">
    <property type="component" value="Unassembled WGS sequence"/>
</dbReference>
<protein>
    <submittedName>
        <fullName evidence="3">Uncharacterized protein</fullName>
    </submittedName>
</protein>
<gene>
    <name evidence="3" type="ORF">FJT64_012882</name>
</gene>
<feature type="compositionally biased region" description="Basic and acidic residues" evidence="2">
    <location>
        <begin position="277"/>
        <end position="287"/>
    </location>
</feature>
<feature type="compositionally biased region" description="Low complexity" evidence="2">
    <location>
        <begin position="355"/>
        <end position="387"/>
    </location>
</feature>
<keyword evidence="1" id="KW-0175">Coiled coil</keyword>
<name>A0A6A4V4Z2_AMPAM</name>
<evidence type="ECO:0000256" key="1">
    <source>
        <dbReference type="SAM" id="Coils"/>
    </source>
</evidence>
<dbReference type="EMBL" id="VIIS01002082">
    <property type="protein sequence ID" value="KAF0288725.1"/>
    <property type="molecule type" value="Genomic_DNA"/>
</dbReference>
<evidence type="ECO:0000256" key="2">
    <source>
        <dbReference type="SAM" id="MobiDB-lite"/>
    </source>
</evidence>